<dbReference type="OrthoDB" id="665981at2"/>
<evidence type="ECO:0000313" key="8">
    <source>
        <dbReference type="Proteomes" id="UP000192678"/>
    </source>
</evidence>
<feature type="domain" description="RNA polymerase sigma-70 region 2" evidence="5">
    <location>
        <begin position="28"/>
        <end position="92"/>
    </location>
</feature>
<dbReference type="InterPro" id="IPR036388">
    <property type="entry name" value="WH-like_DNA-bd_sf"/>
</dbReference>
<dbReference type="Pfam" id="PF04542">
    <property type="entry name" value="Sigma70_r2"/>
    <property type="match status" value="1"/>
</dbReference>
<keyword evidence="3" id="KW-0731">Sigma factor</keyword>
<proteinExistence type="inferred from homology"/>
<dbReference type="GO" id="GO:0016987">
    <property type="term" value="F:sigma factor activity"/>
    <property type="evidence" value="ECO:0007669"/>
    <property type="project" value="UniProtKB-KW"/>
</dbReference>
<name>A0A1W2EZT5_9SPHI</name>
<evidence type="ECO:0000256" key="4">
    <source>
        <dbReference type="ARBA" id="ARBA00023163"/>
    </source>
</evidence>
<dbReference type="PANTHER" id="PTHR43133">
    <property type="entry name" value="RNA POLYMERASE ECF-TYPE SIGMA FACTO"/>
    <property type="match status" value="1"/>
</dbReference>
<dbReference type="GO" id="GO:0003677">
    <property type="term" value="F:DNA binding"/>
    <property type="evidence" value="ECO:0007669"/>
    <property type="project" value="InterPro"/>
</dbReference>
<evidence type="ECO:0000256" key="3">
    <source>
        <dbReference type="ARBA" id="ARBA00023082"/>
    </source>
</evidence>
<dbReference type="InterPro" id="IPR013325">
    <property type="entry name" value="RNA_pol_sigma_r2"/>
</dbReference>
<accession>A0A1W2EZT5</accession>
<dbReference type="PANTHER" id="PTHR43133:SF46">
    <property type="entry name" value="RNA POLYMERASE SIGMA-70 FACTOR ECF SUBFAMILY"/>
    <property type="match status" value="1"/>
</dbReference>
<dbReference type="STRING" id="475255.SAMN04488101_11828"/>
<evidence type="ECO:0000259" key="6">
    <source>
        <dbReference type="Pfam" id="PF08281"/>
    </source>
</evidence>
<dbReference type="GO" id="GO:0006352">
    <property type="term" value="P:DNA-templated transcription initiation"/>
    <property type="evidence" value="ECO:0007669"/>
    <property type="project" value="InterPro"/>
</dbReference>
<evidence type="ECO:0000256" key="2">
    <source>
        <dbReference type="ARBA" id="ARBA00023015"/>
    </source>
</evidence>
<comment type="similarity">
    <text evidence="1">Belongs to the sigma-70 factor family. ECF subfamily.</text>
</comment>
<dbReference type="InterPro" id="IPR014284">
    <property type="entry name" value="RNA_pol_sigma-70_dom"/>
</dbReference>
<dbReference type="Gene3D" id="1.10.10.10">
    <property type="entry name" value="Winged helix-like DNA-binding domain superfamily/Winged helix DNA-binding domain"/>
    <property type="match status" value="1"/>
</dbReference>
<dbReference type="NCBIfam" id="TIGR02937">
    <property type="entry name" value="sigma70-ECF"/>
    <property type="match status" value="1"/>
</dbReference>
<feature type="domain" description="RNA polymerase sigma factor 70 region 4 type 2" evidence="6">
    <location>
        <begin position="122"/>
        <end position="167"/>
    </location>
</feature>
<dbReference type="InterPro" id="IPR007627">
    <property type="entry name" value="RNA_pol_sigma70_r2"/>
</dbReference>
<dbReference type="EMBL" id="FWYB01000018">
    <property type="protein sequence ID" value="SMD15164.1"/>
    <property type="molecule type" value="Genomic_DNA"/>
</dbReference>
<dbReference type="InterPro" id="IPR013249">
    <property type="entry name" value="RNA_pol_sigma70_r4_t2"/>
</dbReference>
<dbReference type="NCBIfam" id="TIGR02985">
    <property type="entry name" value="Sig70_bacteroi1"/>
    <property type="match status" value="1"/>
</dbReference>
<protein>
    <submittedName>
        <fullName evidence="7">RNA polymerase sigma-70 factor, ECF subfamily</fullName>
    </submittedName>
</protein>
<dbReference type="InterPro" id="IPR013324">
    <property type="entry name" value="RNA_pol_sigma_r3/r4-like"/>
</dbReference>
<sequence>MTSQLLISDSDLISMLKNGDRKAFSEIYNRYWKSLHHFAYNIVGDENAASDALQEVFVSLWKRRETVEILSLKSYLFQAVRFGVLKLIRQQKTDQLFYTRLAMVTSEIVLENPMLFKEQQHLIAQLISQLPSDCRAIFVMSREENLTYKQIASKLEISEKTVEKKMSISLKMIRSGLNLELCLAVTSFYFLSKS</sequence>
<dbReference type="InterPro" id="IPR039425">
    <property type="entry name" value="RNA_pol_sigma-70-like"/>
</dbReference>
<keyword evidence="2" id="KW-0805">Transcription regulation</keyword>
<gene>
    <name evidence="7" type="ORF">SAMN04488101_11828</name>
</gene>
<dbReference type="SUPFAM" id="SSF88946">
    <property type="entry name" value="Sigma2 domain of RNA polymerase sigma factors"/>
    <property type="match status" value="1"/>
</dbReference>
<keyword evidence="4" id="KW-0804">Transcription</keyword>
<dbReference type="Proteomes" id="UP000192678">
    <property type="component" value="Unassembled WGS sequence"/>
</dbReference>
<reference evidence="7 8" key="1">
    <citation type="submission" date="2017-04" db="EMBL/GenBank/DDBJ databases">
        <authorList>
            <person name="Afonso C.L."/>
            <person name="Miller P.J."/>
            <person name="Scott M.A."/>
            <person name="Spackman E."/>
            <person name="Goraichik I."/>
            <person name="Dimitrov K.M."/>
            <person name="Suarez D.L."/>
            <person name="Swayne D.E."/>
        </authorList>
    </citation>
    <scope>NUCLEOTIDE SEQUENCE [LARGE SCALE GENOMIC DNA]</scope>
    <source>
        <strain evidence="7 8">DSM 19625</strain>
    </source>
</reference>
<evidence type="ECO:0000259" key="5">
    <source>
        <dbReference type="Pfam" id="PF04542"/>
    </source>
</evidence>
<dbReference type="SUPFAM" id="SSF88659">
    <property type="entry name" value="Sigma3 and sigma4 domains of RNA polymerase sigma factors"/>
    <property type="match status" value="1"/>
</dbReference>
<dbReference type="AlphaFoldDB" id="A0A1W2EZT5"/>
<dbReference type="Gene3D" id="1.10.1740.10">
    <property type="match status" value="1"/>
</dbReference>
<dbReference type="InterPro" id="IPR014327">
    <property type="entry name" value="RNA_pol_sigma70_bacteroid"/>
</dbReference>
<evidence type="ECO:0000313" key="7">
    <source>
        <dbReference type="EMBL" id="SMD15164.1"/>
    </source>
</evidence>
<dbReference type="Pfam" id="PF08281">
    <property type="entry name" value="Sigma70_r4_2"/>
    <property type="match status" value="1"/>
</dbReference>
<evidence type="ECO:0000256" key="1">
    <source>
        <dbReference type="ARBA" id="ARBA00010641"/>
    </source>
</evidence>
<organism evidence="7 8">
    <name type="scientific">Pedobacter nyackensis</name>
    <dbReference type="NCBI Taxonomy" id="475255"/>
    <lineage>
        <taxon>Bacteria</taxon>
        <taxon>Pseudomonadati</taxon>
        <taxon>Bacteroidota</taxon>
        <taxon>Sphingobacteriia</taxon>
        <taxon>Sphingobacteriales</taxon>
        <taxon>Sphingobacteriaceae</taxon>
        <taxon>Pedobacter</taxon>
    </lineage>
</organism>
<dbReference type="RefSeq" id="WP_084291767.1">
    <property type="nucleotide sequence ID" value="NZ_FWYB01000018.1"/>
</dbReference>
<keyword evidence="8" id="KW-1185">Reference proteome</keyword>